<dbReference type="STRING" id="1395571.TMS3_0109545"/>
<dbReference type="Pfam" id="PF19839">
    <property type="entry name" value="RHH_9"/>
    <property type="match status" value="1"/>
</dbReference>
<dbReference type="InterPro" id="IPR045559">
    <property type="entry name" value="RHH_9"/>
</dbReference>
<dbReference type="eggNOG" id="COG3905">
    <property type="taxonomic scope" value="Bacteria"/>
</dbReference>
<comment type="caution">
    <text evidence="2">The sequence shown here is derived from an EMBL/GenBank/DDBJ whole genome shotgun (WGS) entry which is preliminary data.</text>
</comment>
<name>A0A0A1YKZ2_9PSED</name>
<dbReference type="Proteomes" id="UP000030063">
    <property type="component" value="Unassembled WGS sequence"/>
</dbReference>
<keyword evidence="3" id="KW-1185">Reference proteome</keyword>
<dbReference type="EMBL" id="AWSQ01000002">
    <property type="protein sequence ID" value="KFX69751.1"/>
    <property type="molecule type" value="Genomic_DNA"/>
</dbReference>
<evidence type="ECO:0000313" key="3">
    <source>
        <dbReference type="Proteomes" id="UP000030063"/>
    </source>
</evidence>
<protein>
    <submittedName>
        <fullName evidence="2">CopG family transcriptional regulator</fullName>
    </submittedName>
</protein>
<dbReference type="InterPro" id="IPR010985">
    <property type="entry name" value="Ribbon_hlx_hlx"/>
</dbReference>
<dbReference type="AlphaFoldDB" id="A0A0A1YKZ2"/>
<sequence length="61" mass="6746">MESKTARLTVLIDPVKKKAFEELCAAQDVTPSQVVRQLIRDYLESHGASYATKSKHVAGTK</sequence>
<proteinExistence type="predicted"/>
<dbReference type="Gene3D" id="1.10.1220.10">
    <property type="entry name" value="Met repressor-like"/>
    <property type="match status" value="1"/>
</dbReference>
<dbReference type="RefSeq" id="WP_025164999.1">
    <property type="nucleotide sequence ID" value="NZ_AWSQ01000002.1"/>
</dbReference>
<evidence type="ECO:0000313" key="2">
    <source>
        <dbReference type="EMBL" id="KFX69751.1"/>
    </source>
</evidence>
<reference evidence="2 3" key="1">
    <citation type="journal article" date="2014" name="Genome Announc.">
        <title>Draft Genome Sequence of Petroleum Oil-Degrading Marine Bacterium Pseudomonas taeanensis Strain MS-3, Isolated from a Crude Oil-Contaminated Seashore.</title>
        <authorList>
            <person name="Lee S.Y."/>
            <person name="Kim S.H."/>
            <person name="Lee D.G."/>
            <person name="Shin S."/>
            <person name="Yun S.H."/>
            <person name="Choi C.W."/>
            <person name="Chung Y.H."/>
            <person name="Choi J.S."/>
            <person name="Kahng H.Y."/>
            <person name="Kim S.I."/>
        </authorList>
    </citation>
    <scope>NUCLEOTIDE SEQUENCE [LARGE SCALE GENOMIC DNA]</scope>
    <source>
        <strain evidence="2 3">MS-3</strain>
    </source>
</reference>
<organism evidence="2 3">
    <name type="scientific">Pseudomonas taeanensis MS-3</name>
    <dbReference type="NCBI Taxonomy" id="1395571"/>
    <lineage>
        <taxon>Bacteria</taxon>
        <taxon>Pseudomonadati</taxon>
        <taxon>Pseudomonadota</taxon>
        <taxon>Gammaproteobacteria</taxon>
        <taxon>Pseudomonadales</taxon>
        <taxon>Pseudomonadaceae</taxon>
        <taxon>Pseudomonas</taxon>
    </lineage>
</organism>
<dbReference type="CDD" id="cd21631">
    <property type="entry name" value="RHH_CopG_NikR-like"/>
    <property type="match status" value="1"/>
</dbReference>
<dbReference type="OrthoDB" id="9181780at2"/>
<dbReference type="GO" id="GO:0006355">
    <property type="term" value="P:regulation of DNA-templated transcription"/>
    <property type="evidence" value="ECO:0007669"/>
    <property type="project" value="InterPro"/>
</dbReference>
<dbReference type="InterPro" id="IPR013321">
    <property type="entry name" value="Arc_rbn_hlx_hlx"/>
</dbReference>
<dbReference type="SUPFAM" id="SSF47598">
    <property type="entry name" value="Ribbon-helix-helix"/>
    <property type="match status" value="1"/>
</dbReference>
<feature type="domain" description="Ribbon-helix-helix protein RHH" evidence="1">
    <location>
        <begin position="1"/>
        <end position="48"/>
    </location>
</feature>
<gene>
    <name evidence="2" type="ORF">TMS3_0109545</name>
</gene>
<accession>A0A0A1YKZ2</accession>
<evidence type="ECO:0000259" key="1">
    <source>
        <dbReference type="Pfam" id="PF19839"/>
    </source>
</evidence>